<name>A0A5R9B7K4_9MICC</name>
<protein>
    <submittedName>
        <fullName evidence="2">Uncharacterized protein</fullName>
    </submittedName>
</protein>
<dbReference type="EMBL" id="VAVZ01000048">
    <property type="protein sequence ID" value="TLP93290.1"/>
    <property type="molecule type" value="Genomic_DNA"/>
</dbReference>
<evidence type="ECO:0000313" key="3">
    <source>
        <dbReference type="Proteomes" id="UP000310458"/>
    </source>
</evidence>
<proteinExistence type="predicted"/>
<feature type="transmembrane region" description="Helical" evidence="1">
    <location>
        <begin position="60"/>
        <end position="81"/>
    </location>
</feature>
<dbReference type="AlphaFoldDB" id="A0A5R9B7K4"/>
<comment type="caution">
    <text evidence="2">The sequence shown here is derived from an EMBL/GenBank/DDBJ whole genome shotgun (WGS) entry which is preliminary data.</text>
</comment>
<keyword evidence="1" id="KW-0472">Membrane</keyword>
<feature type="transmembrane region" description="Helical" evidence="1">
    <location>
        <begin position="6"/>
        <end position="26"/>
    </location>
</feature>
<keyword evidence="3" id="KW-1185">Reference proteome</keyword>
<dbReference type="Proteomes" id="UP000310458">
    <property type="component" value="Unassembled WGS sequence"/>
</dbReference>
<evidence type="ECO:0000256" key="1">
    <source>
        <dbReference type="SAM" id="Phobius"/>
    </source>
</evidence>
<keyword evidence="1" id="KW-1133">Transmembrane helix</keyword>
<reference evidence="2 3" key="1">
    <citation type="submission" date="2019-05" db="EMBL/GenBank/DDBJ databases">
        <title>Nesterenkonia sp. GY074 isolated from the Southern Atlantic Ocean.</title>
        <authorList>
            <person name="Zhang G."/>
        </authorList>
    </citation>
    <scope>NUCLEOTIDE SEQUENCE [LARGE SCALE GENOMIC DNA]</scope>
    <source>
        <strain evidence="2 3">GY074</strain>
    </source>
</reference>
<evidence type="ECO:0000313" key="2">
    <source>
        <dbReference type="EMBL" id="TLP93290.1"/>
    </source>
</evidence>
<sequence>MSFDFSWYMLLPLAAGCLGLFIFLNYEKVHEINKRYDEKMRLPKPFRRTYHDPKGRRNRFGAGGMVVISVFVIIGMGTGFIQT</sequence>
<dbReference type="RefSeq" id="WP_138254105.1">
    <property type="nucleotide sequence ID" value="NZ_VAVZ01000048.1"/>
</dbReference>
<accession>A0A5R9B7K4</accession>
<organism evidence="2 3">
    <name type="scientific">Nesterenkonia salmonea</name>
    <dbReference type="NCBI Taxonomy" id="1804987"/>
    <lineage>
        <taxon>Bacteria</taxon>
        <taxon>Bacillati</taxon>
        <taxon>Actinomycetota</taxon>
        <taxon>Actinomycetes</taxon>
        <taxon>Micrococcales</taxon>
        <taxon>Micrococcaceae</taxon>
        <taxon>Nesterenkonia</taxon>
    </lineage>
</organism>
<keyword evidence="1" id="KW-0812">Transmembrane</keyword>
<gene>
    <name evidence="2" type="ORF">FEF26_13705</name>
</gene>